<dbReference type="AlphaFoldDB" id="A0A3S5CL95"/>
<organism evidence="2 3">
    <name type="scientific">Protopolystoma xenopodis</name>
    <dbReference type="NCBI Taxonomy" id="117903"/>
    <lineage>
        <taxon>Eukaryota</taxon>
        <taxon>Metazoa</taxon>
        <taxon>Spiralia</taxon>
        <taxon>Lophotrochozoa</taxon>
        <taxon>Platyhelminthes</taxon>
        <taxon>Monogenea</taxon>
        <taxon>Polyopisthocotylea</taxon>
        <taxon>Polystomatidea</taxon>
        <taxon>Polystomatidae</taxon>
        <taxon>Protopolystoma</taxon>
    </lineage>
</organism>
<name>A0A3S5CL95_9PLAT</name>
<protein>
    <submittedName>
        <fullName evidence="2">Uncharacterized protein</fullName>
    </submittedName>
</protein>
<proteinExistence type="predicted"/>
<gene>
    <name evidence="2" type="ORF">PXEA_LOCUS11196</name>
</gene>
<evidence type="ECO:0000256" key="1">
    <source>
        <dbReference type="SAM" id="SignalP"/>
    </source>
</evidence>
<dbReference type="Proteomes" id="UP000784294">
    <property type="component" value="Unassembled WGS sequence"/>
</dbReference>
<accession>A0A3S5CL95</accession>
<dbReference type="EMBL" id="CAAALY010034060">
    <property type="protein sequence ID" value="VEL17756.1"/>
    <property type="molecule type" value="Genomic_DNA"/>
</dbReference>
<feature type="signal peptide" evidence="1">
    <location>
        <begin position="1"/>
        <end position="21"/>
    </location>
</feature>
<keyword evidence="3" id="KW-1185">Reference proteome</keyword>
<evidence type="ECO:0000313" key="2">
    <source>
        <dbReference type="EMBL" id="VEL17756.1"/>
    </source>
</evidence>
<reference evidence="2" key="1">
    <citation type="submission" date="2018-11" db="EMBL/GenBank/DDBJ databases">
        <authorList>
            <consortium name="Pathogen Informatics"/>
        </authorList>
    </citation>
    <scope>NUCLEOTIDE SEQUENCE</scope>
</reference>
<sequence>MLLLVPICLFGFFIDPFLIHANVSSQENLYLGYENFDEAEVELEDATESWDSNIKDHNHLAREQSAVVKTGNNFQESLKHANDKKQGFESIKQGASVKTESEEFKRLKQKATMEYSWPYKYAETESEFGGIIEDTLDEALTRQAGEAIISFSWRFSEPVGRITTLDVDWHDEARRPSYPVDIIYLGTGELKLLLICL</sequence>
<feature type="chain" id="PRO_5018526534" evidence="1">
    <location>
        <begin position="22"/>
        <end position="197"/>
    </location>
</feature>
<evidence type="ECO:0000313" key="3">
    <source>
        <dbReference type="Proteomes" id="UP000784294"/>
    </source>
</evidence>
<comment type="caution">
    <text evidence="2">The sequence shown here is derived from an EMBL/GenBank/DDBJ whole genome shotgun (WGS) entry which is preliminary data.</text>
</comment>
<keyword evidence="1" id="KW-0732">Signal</keyword>